<reference evidence="2" key="1">
    <citation type="submission" date="2016-10" db="EMBL/GenBank/DDBJ databases">
        <authorList>
            <person name="Varghese N."/>
            <person name="Submissions S."/>
        </authorList>
    </citation>
    <scope>NUCLEOTIDE SEQUENCE [LARGE SCALE GENOMIC DNA]</scope>
    <source>
        <strain evidence="2">CGMCC 1.4250</strain>
    </source>
</reference>
<keyword evidence="2" id="KW-1185">Reference proteome</keyword>
<dbReference type="PANTHER" id="PTHR40045:SF1">
    <property type="entry name" value="YQCI_YCGG FAMILY PROTEIN"/>
    <property type="match status" value="1"/>
</dbReference>
<dbReference type="PANTHER" id="PTHR40045">
    <property type="entry name" value="YCGG FAMILY PROTEIN"/>
    <property type="match status" value="1"/>
</dbReference>
<evidence type="ECO:0000313" key="2">
    <source>
        <dbReference type="Proteomes" id="UP000198565"/>
    </source>
</evidence>
<dbReference type="RefSeq" id="WP_342714366.1">
    <property type="nucleotide sequence ID" value="NZ_FOTR01000001.1"/>
</dbReference>
<sequence length="245" mass="29451">MIILNKLYNKDLAKQNSLDHWKQTILEQFKEKMSNKEQSFPCIPATIGYALNQLRFGFVGDPTEEKTIQELAELLNIYSEHSRQLGKYTSLIVFYKIPEDMMETYTVEQYEQLFWEQLSNLKAYDNEEWSSEIPTDPHHHMWEFSFHGERYFMYCATPSHLKRNSRSFPTFMLAITPRWVFQNFNDSSHAEKIKQQVRKRIENYDSVTIHPELKRYGADDNFEWKQYFLRDDNQTLSKCPFHSKK</sequence>
<name>A0A1I4H345_9BACI</name>
<dbReference type="AlphaFoldDB" id="A0A1I4H345"/>
<organism evidence="1 2">
    <name type="scientific">Gracilibacillus orientalis</name>
    <dbReference type="NCBI Taxonomy" id="334253"/>
    <lineage>
        <taxon>Bacteria</taxon>
        <taxon>Bacillati</taxon>
        <taxon>Bacillota</taxon>
        <taxon>Bacilli</taxon>
        <taxon>Bacillales</taxon>
        <taxon>Bacillaceae</taxon>
        <taxon>Gracilibacillus</taxon>
    </lineage>
</organism>
<dbReference type="Proteomes" id="UP000198565">
    <property type="component" value="Unassembled WGS sequence"/>
</dbReference>
<proteinExistence type="predicted"/>
<evidence type="ECO:0008006" key="3">
    <source>
        <dbReference type="Google" id="ProtNLM"/>
    </source>
</evidence>
<protein>
    <recommendedName>
        <fullName evidence="3">YqcI/YcgG family protein</fullName>
    </recommendedName>
</protein>
<dbReference type="STRING" id="334253.SAMN04487943_101156"/>
<dbReference type="Pfam" id="PF08892">
    <property type="entry name" value="YqcI_YcgG"/>
    <property type="match status" value="1"/>
</dbReference>
<dbReference type="EMBL" id="FOTR01000001">
    <property type="protein sequence ID" value="SFL36057.1"/>
    <property type="molecule type" value="Genomic_DNA"/>
</dbReference>
<dbReference type="InterPro" id="IPR014988">
    <property type="entry name" value="Uncharacterised_YqcI/YcgG"/>
</dbReference>
<gene>
    <name evidence="1" type="ORF">SAMN04487943_101156</name>
</gene>
<evidence type="ECO:0000313" key="1">
    <source>
        <dbReference type="EMBL" id="SFL36057.1"/>
    </source>
</evidence>
<accession>A0A1I4H345</accession>